<organism evidence="2">
    <name type="scientific">Oikopleura dioica</name>
    <name type="common">Tunicate</name>
    <dbReference type="NCBI Taxonomy" id="34765"/>
    <lineage>
        <taxon>Eukaryota</taxon>
        <taxon>Metazoa</taxon>
        <taxon>Chordata</taxon>
        <taxon>Tunicata</taxon>
        <taxon>Appendicularia</taxon>
        <taxon>Copelata</taxon>
        <taxon>Oikopleuridae</taxon>
        <taxon>Oikopleura</taxon>
    </lineage>
</organism>
<evidence type="ECO:0000313" key="2">
    <source>
        <dbReference type="EMBL" id="CBY40320.1"/>
    </source>
</evidence>
<reference evidence="2" key="1">
    <citation type="journal article" date="2010" name="Science">
        <title>Plasticity of animal genome architecture unmasked by rapid evolution of a pelagic tunicate.</title>
        <authorList>
            <person name="Denoeud F."/>
            <person name="Henriet S."/>
            <person name="Mungpakdee S."/>
            <person name="Aury J.M."/>
            <person name="Da Silva C."/>
            <person name="Brinkmann H."/>
            <person name="Mikhaleva J."/>
            <person name="Olsen L.C."/>
            <person name="Jubin C."/>
            <person name="Canestro C."/>
            <person name="Bouquet J.M."/>
            <person name="Danks G."/>
            <person name="Poulain J."/>
            <person name="Campsteijn C."/>
            <person name="Adamski M."/>
            <person name="Cross I."/>
            <person name="Yadetie F."/>
            <person name="Muffato M."/>
            <person name="Louis A."/>
            <person name="Butcher S."/>
            <person name="Tsagkogeorga G."/>
            <person name="Konrad A."/>
            <person name="Singh S."/>
            <person name="Jensen M.F."/>
            <person name="Cong E.H."/>
            <person name="Eikeseth-Otteraa H."/>
            <person name="Noel B."/>
            <person name="Anthouard V."/>
            <person name="Porcel B.M."/>
            <person name="Kachouri-Lafond R."/>
            <person name="Nishino A."/>
            <person name="Ugolini M."/>
            <person name="Chourrout P."/>
            <person name="Nishida H."/>
            <person name="Aasland R."/>
            <person name="Huzurbazar S."/>
            <person name="Westhof E."/>
            <person name="Delsuc F."/>
            <person name="Lehrach H."/>
            <person name="Reinhardt R."/>
            <person name="Weissenbach J."/>
            <person name="Roy S.W."/>
            <person name="Artiguenave F."/>
            <person name="Postlethwait J.H."/>
            <person name="Manak J.R."/>
            <person name="Thompson E.M."/>
            <person name="Jaillon O."/>
            <person name="Du Pasquier L."/>
            <person name="Boudinot P."/>
            <person name="Liberles D.A."/>
            <person name="Volff J.N."/>
            <person name="Philippe H."/>
            <person name="Lenhard B."/>
            <person name="Roest Crollius H."/>
            <person name="Wincker P."/>
            <person name="Chourrout D."/>
        </authorList>
    </citation>
    <scope>NUCLEOTIDE SEQUENCE [LARGE SCALE GENOMIC DNA]</scope>
</reference>
<dbReference type="AlphaFoldDB" id="E4YXY7"/>
<evidence type="ECO:0000256" key="1">
    <source>
        <dbReference type="SAM" id="MobiDB-lite"/>
    </source>
</evidence>
<feature type="region of interest" description="Disordered" evidence="1">
    <location>
        <begin position="247"/>
        <end position="270"/>
    </location>
</feature>
<name>E4YXY7_OIKDI</name>
<protein>
    <submittedName>
        <fullName evidence="2">Uncharacterized protein</fullName>
    </submittedName>
</protein>
<dbReference type="EMBL" id="FN655871">
    <property type="protein sequence ID" value="CBY40320.1"/>
    <property type="molecule type" value="Genomic_DNA"/>
</dbReference>
<proteinExistence type="predicted"/>
<feature type="compositionally biased region" description="Polar residues" evidence="1">
    <location>
        <begin position="247"/>
        <end position="267"/>
    </location>
</feature>
<accession>E4YXY7</accession>
<sequence length="362" mass="40215">MERMEALMNKRLSAIESKLDDFISTSDSRAGRLSDKVSSLQATVDYMTTLIEQLSDKPPPRHSGEQFESVQVVAFENQVCLILAILYYHECTKMLPAKEQEAHEMTEDNASLVDANAETRSIDSTNSFAIIPTGMNTQEALKRGNRTISETSSFAEIEDDISECGTLIEDKNELAEGGERDAKVDKDDKFEKAIVCSQRIEQRDEDELSVVENAEDPLSIEYAKQRESIKKIQDRVYEECKSLRSSATSPAVSRQVSEASSTTSRWSDATREQHNAMVEKQLEEFRGGGRLVAETTEFIFMNLELACASIIAHSAGNGDTPANSTNSIPSMRSSLTDSVNLDVRVDPFLTNQSVNPSPHPRL</sequence>
<dbReference type="Proteomes" id="UP000011014">
    <property type="component" value="Unassembled WGS sequence"/>
</dbReference>
<gene>
    <name evidence="2" type="ORF">GSOID_T00022313001</name>
</gene>
<feature type="non-terminal residue" evidence="2">
    <location>
        <position position="362"/>
    </location>
</feature>